<evidence type="ECO:0000256" key="4">
    <source>
        <dbReference type="ARBA" id="ARBA00023136"/>
    </source>
</evidence>
<organism evidence="8 9">
    <name type="scientific">Ambispora gerdemannii</name>
    <dbReference type="NCBI Taxonomy" id="144530"/>
    <lineage>
        <taxon>Eukaryota</taxon>
        <taxon>Fungi</taxon>
        <taxon>Fungi incertae sedis</taxon>
        <taxon>Mucoromycota</taxon>
        <taxon>Glomeromycotina</taxon>
        <taxon>Glomeromycetes</taxon>
        <taxon>Archaeosporales</taxon>
        <taxon>Ambisporaceae</taxon>
        <taxon>Ambispora</taxon>
    </lineage>
</organism>
<dbReference type="AlphaFoldDB" id="A0A9N9AFF7"/>
<feature type="transmembrane region" description="Helical" evidence="5">
    <location>
        <begin position="571"/>
        <end position="593"/>
    </location>
</feature>
<name>A0A9N9AFF7_9GLOM</name>
<keyword evidence="9" id="KW-1185">Reference proteome</keyword>
<keyword evidence="4 5" id="KW-0472">Membrane</keyword>
<dbReference type="PANTHER" id="PTHR47804">
    <property type="entry name" value="60S RIBOSOMAL PROTEIN L19"/>
    <property type="match status" value="1"/>
</dbReference>
<dbReference type="Pfam" id="PF10337">
    <property type="entry name" value="ArAE_2_N"/>
    <property type="match status" value="1"/>
</dbReference>
<reference evidence="8" key="1">
    <citation type="submission" date="2021-06" db="EMBL/GenBank/DDBJ databases">
        <authorList>
            <person name="Kallberg Y."/>
            <person name="Tangrot J."/>
            <person name="Rosling A."/>
        </authorList>
    </citation>
    <scope>NUCLEOTIDE SEQUENCE</scope>
    <source>
        <strain evidence="8">MT106</strain>
    </source>
</reference>
<dbReference type="InterPro" id="IPR018823">
    <property type="entry name" value="ArAE_2_N"/>
</dbReference>
<sequence length="905" mass="102265">MNSSNVNNKEDDTEKNKPIIEKDIIPTQKKHGVFKQILAFIGSKGCKNMIKASLAYWLAFLLVFIHPFEHHFQRTNTLNNLILTCIVAHPGISVGAFLQGGIDLLMGVLFGGAWYALLNGGLGSSKAAMIVFVCCLFKVLSVVYLVVEYFDQIQLKETLIAFLLGLALSLVINLLLWPDSAEFELRRQLIRSLDNINTFNNLNIKSYLLTIAPSEKEHRDDLAHSIRADVQTLSTLLRTADSEISYSEFSLKEYTGFVAQIKRLQQYLLAVHGNIVAHEEAMKESEKFQGEFLGVLRSPLNNLNAGCSLVITSMKHKLDPDKKAQTVDMEAGIKAFVDIRSSLPLDLTIESSDGLLQTTLTILQEEQYIILRNLFNLELDCYQEPIPSAIENDNNINNDPENFGEGNSRDSISAVHYSVEAFNETNESKRADFLVDFFMFGIKEFVEELLQLRHSINNSSNSGTGERTKSIRIHFHSYLSDFLITNSTSSPPAGMSESKQSFRLRLSKFLQFFISPLSIFALKGALLLCLVLIPLLIGGEPKKFFVKWNLQSIAIPLLVTLSPVQGASFIAFIYSILGTFLGSVFGYVSLITWGTSPPYGLSFFTALFALPVCYVATNTPYVVGSLIARITFSSVILASYLNRDNPAFDKPFTRGYKSLAVTGMIIAAVFFVQVFIYPNYARRVLRHQLCELLENFRFYYEKVSQITSLVMDKKTKEEEVKALSQECYEREIILQTKLLSLHQLLLFAAAEPRLSGPFQTKIYEQIFHHIQVMLDRISWARTSIGTRPFCNKVIDDFYLPMLDARKEVVRTFRILLYVYANTMKSKLPLPNALPSAVEARHNWVQKMLEVTKKLQISGRLRDGNSNNEYLRYYALTLAMRGNAIYIDQMRECLKELFGLSEGLGI</sequence>
<feature type="transmembrane region" description="Helical" evidence="5">
    <location>
        <begin position="661"/>
        <end position="680"/>
    </location>
</feature>
<dbReference type="PANTHER" id="PTHR47804:SF3">
    <property type="entry name" value="PROTEIN BRE4"/>
    <property type="match status" value="1"/>
</dbReference>
<keyword evidence="2 5" id="KW-0812">Transmembrane</keyword>
<dbReference type="GO" id="GO:0016020">
    <property type="term" value="C:membrane"/>
    <property type="evidence" value="ECO:0007669"/>
    <property type="project" value="UniProtKB-SubCell"/>
</dbReference>
<evidence type="ECO:0000256" key="3">
    <source>
        <dbReference type="ARBA" id="ARBA00022989"/>
    </source>
</evidence>
<dbReference type="InterPro" id="IPR052430">
    <property type="entry name" value="IVT-Associated"/>
</dbReference>
<evidence type="ECO:0000313" key="9">
    <source>
        <dbReference type="Proteomes" id="UP000789831"/>
    </source>
</evidence>
<dbReference type="Proteomes" id="UP000789831">
    <property type="component" value="Unassembled WGS sequence"/>
</dbReference>
<feature type="transmembrane region" description="Helical" evidence="5">
    <location>
        <begin position="509"/>
        <end position="533"/>
    </location>
</feature>
<dbReference type="OrthoDB" id="68611at2759"/>
<feature type="transmembrane region" description="Helical" evidence="5">
    <location>
        <begin position="104"/>
        <end position="122"/>
    </location>
</feature>
<proteinExistence type="predicted"/>
<protein>
    <submittedName>
        <fullName evidence="8">538_t:CDS:1</fullName>
    </submittedName>
</protein>
<dbReference type="Pfam" id="PF10334">
    <property type="entry name" value="BRE4"/>
    <property type="match status" value="1"/>
</dbReference>
<evidence type="ECO:0000259" key="7">
    <source>
        <dbReference type="Pfam" id="PF10337"/>
    </source>
</evidence>
<feature type="transmembrane region" description="Helical" evidence="5">
    <location>
        <begin position="129"/>
        <end position="147"/>
    </location>
</feature>
<feature type="transmembrane region" description="Helical" evidence="5">
    <location>
        <begin position="159"/>
        <end position="177"/>
    </location>
</feature>
<feature type="domain" description="DUF2421" evidence="6">
    <location>
        <begin position="678"/>
        <end position="845"/>
    </location>
</feature>
<evidence type="ECO:0000256" key="5">
    <source>
        <dbReference type="SAM" id="Phobius"/>
    </source>
</evidence>
<accession>A0A9N9AFF7</accession>
<feature type="domain" description="Putative ER transporter 6TM N-terminal" evidence="7">
    <location>
        <begin position="137"/>
        <end position="264"/>
    </location>
</feature>
<comment type="subcellular location">
    <subcellularLocation>
        <location evidence="1">Membrane</location>
        <topology evidence="1">Multi-pass membrane protein</topology>
    </subcellularLocation>
</comment>
<evidence type="ECO:0000256" key="1">
    <source>
        <dbReference type="ARBA" id="ARBA00004141"/>
    </source>
</evidence>
<comment type="caution">
    <text evidence="8">The sequence shown here is derived from an EMBL/GenBank/DDBJ whole genome shotgun (WGS) entry which is preliminary data.</text>
</comment>
<evidence type="ECO:0000313" key="8">
    <source>
        <dbReference type="EMBL" id="CAG8528367.1"/>
    </source>
</evidence>
<dbReference type="InterPro" id="IPR018820">
    <property type="entry name" value="BRE4-related_DUF2421"/>
</dbReference>
<evidence type="ECO:0000256" key="2">
    <source>
        <dbReference type="ARBA" id="ARBA00022692"/>
    </source>
</evidence>
<dbReference type="EMBL" id="CAJVPL010000773">
    <property type="protein sequence ID" value="CAG8528367.1"/>
    <property type="molecule type" value="Genomic_DNA"/>
</dbReference>
<gene>
    <name evidence="8" type="ORF">AGERDE_LOCUS5586</name>
</gene>
<evidence type="ECO:0000259" key="6">
    <source>
        <dbReference type="Pfam" id="PF10334"/>
    </source>
</evidence>
<keyword evidence="3 5" id="KW-1133">Transmembrane helix</keyword>